<evidence type="ECO:0000313" key="4">
    <source>
        <dbReference type="Proteomes" id="UP000437862"/>
    </source>
</evidence>
<evidence type="ECO:0000313" key="2">
    <source>
        <dbReference type="EMBL" id="TWI51399.1"/>
    </source>
</evidence>
<proteinExistence type="predicted"/>
<keyword evidence="4" id="KW-1185">Reference proteome</keyword>
<dbReference type="Proteomes" id="UP000315112">
    <property type="component" value="Unassembled WGS sequence"/>
</dbReference>
<evidence type="ECO:0000313" key="1">
    <source>
        <dbReference type="EMBL" id="QGZ41444.1"/>
    </source>
</evidence>
<accession>A0A562Q3R4</accession>
<dbReference type="AlphaFoldDB" id="A0A562Q3R4"/>
<dbReference type="Proteomes" id="UP000437862">
    <property type="component" value="Chromosome"/>
</dbReference>
<dbReference type="EMBL" id="VLKW01000001">
    <property type="protein sequence ID" value="TWI51399.1"/>
    <property type="molecule type" value="Genomic_DNA"/>
</dbReference>
<evidence type="ECO:0000313" key="3">
    <source>
        <dbReference type="Proteomes" id="UP000315112"/>
    </source>
</evidence>
<sequence length="73" mass="7075">MRFSVRLAAQLALATLVAALSGCTVISVGSAVVGAGVTVASTAVDVGVAAGKGVVYVGKAALGSDDDEPEKKK</sequence>
<protein>
    <recommendedName>
        <fullName evidence="5">Lipoprotein</fullName>
    </recommendedName>
</protein>
<reference evidence="2 3" key="1">
    <citation type="journal article" date="2015" name="Stand. Genomic Sci.">
        <title>Genomic Encyclopedia of Bacterial and Archaeal Type Strains, Phase III: the genomes of soil and plant-associated and newly described type strains.</title>
        <authorList>
            <person name="Whitman W.B."/>
            <person name="Woyke T."/>
            <person name="Klenk H.P."/>
            <person name="Zhou Y."/>
            <person name="Lilburn T.G."/>
            <person name="Beck B.J."/>
            <person name="De Vos P."/>
            <person name="Vandamme P."/>
            <person name="Eisen J.A."/>
            <person name="Garrity G."/>
            <person name="Hugenholtz P."/>
            <person name="Kyrpides N.C."/>
        </authorList>
    </citation>
    <scope>NUCLEOTIDE SEQUENCE [LARGE SCALE GENOMIC DNA]</scope>
    <source>
        <strain evidence="2 3">CGMCC 1.10685</strain>
    </source>
</reference>
<reference evidence="2" key="2">
    <citation type="submission" date="2019-07" db="EMBL/GenBank/DDBJ databases">
        <authorList>
            <person name="Whitman W."/>
            <person name="Huntemann M."/>
            <person name="Clum A."/>
            <person name="Pillay M."/>
            <person name="Palaniappan K."/>
            <person name="Varghese N."/>
            <person name="Mikhailova N."/>
            <person name="Stamatis D."/>
            <person name="Reddy T."/>
            <person name="Daum C."/>
            <person name="Shapiro N."/>
            <person name="Ivanova N."/>
            <person name="Kyrpides N."/>
            <person name="Woyke T."/>
        </authorList>
    </citation>
    <scope>NUCLEOTIDE SEQUENCE</scope>
    <source>
        <strain evidence="2">CGMCC 1.10685</strain>
    </source>
</reference>
<organism evidence="2 3">
    <name type="scientific">Pseudoduganella flava</name>
    <dbReference type="NCBI Taxonomy" id="871742"/>
    <lineage>
        <taxon>Bacteria</taxon>
        <taxon>Pseudomonadati</taxon>
        <taxon>Pseudomonadota</taxon>
        <taxon>Betaproteobacteria</taxon>
        <taxon>Burkholderiales</taxon>
        <taxon>Oxalobacteraceae</taxon>
        <taxon>Telluria group</taxon>
        <taxon>Pseudoduganella</taxon>
    </lineage>
</organism>
<dbReference type="EMBL" id="CP046904">
    <property type="protein sequence ID" value="QGZ41444.1"/>
    <property type="molecule type" value="Genomic_DNA"/>
</dbReference>
<dbReference type="PROSITE" id="PS51257">
    <property type="entry name" value="PROKAR_LIPOPROTEIN"/>
    <property type="match status" value="1"/>
</dbReference>
<evidence type="ECO:0008006" key="5">
    <source>
        <dbReference type="Google" id="ProtNLM"/>
    </source>
</evidence>
<dbReference type="RefSeq" id="WP_145872833.1">
    <property type="nucleotide sequence ID" value="NZ_CP046904.1"/>
</dbReference>
<name>A0A562Q3R4_9BURK</name>
<gene>
    <name evidence="1" type="ORF">GO485_21855</name>
    <name evidence="2" type="ORF">IP92_00384</name>
</gene>
<reference evidence="1 4" key="3">
    <citation type="submission" date="2019-12" db="EMBL/GenBank/DDBJ databases">
        <title>Draft Genome Sequences of Six Type Strains of the Genus Massilia.</title>
        <authorList>
            <person name="Miess H."/>
            <person name="Frediansyah A."/>
            <person name="Goeker M."/>
            <person name="Gross H."/>
        </authorList>
    </citation>
    <scope>NUCLEOTIDE SEQUENCE [LARGE SCALE GENOMIC DNA]</scope>
    <source>
        <strain evidence="1 4">DSM 26639</strain>
    </source>
</reference>